<dbReference type="Gene3D" id="1.10.630.10">
    <property type="entry name" value="Cytochrome P450"/>
    <property type="match status" value="1"/>
</dbReference>
<dbReference type="SUPFAM" id="SSF48264">
    <property type="entry name" value="Cytochrome P450"/>
    <property type="match status" value="1"/>
</dbReference>
<dbReference type="InterPro" id="IPR036396">
    <property type="entry name" value="Cyt_P450_sf"/>
</dbReference>
<dbReference type="PANTHER" id="PTHR46300">
    <property type="entry name" value="P450, PUTATIVE (EUROFUNG)-RELATED-RELATED"/>
    <property type="match status" value="1"/>
</dbReference>
<keyword evidence="10" id="KW-0503">Monooxygenase</keyword>
<evidence type="ECO:0000256" key="5">
    <source>
        <dbReference type="ARBA" id="ARBA00022692"/>
    </source>
</evidence>
<dbReference type="EMBL" id="JBBXMP010000146">
    <property type="protein sequence ID" value="KAL0061169.1"/>
    <property type="molecule type" value="Genomic_DNA"/>
</dbReference>
<reference evidence="12 13" key="1">
    <citation type="submission" date="2024-05" db="EMBL/GenBank/DDBJ databases">
        <title>A draft genome resource for the thread blight pathogen Marasmius tenuissimus strain MS-2.</title>
        <authorList>
            <person name="Yulfo-Soto G.E."/>
            <person name="Baruah I.K."/>
            <person name="Amoako-Attah I."/>
            <person name="Bukari Y."/>
            <person name="Meinhardt L.W."/>
            <person name="Bailey B.A."/>
            <person name="Cohen S.P."/>
        </authorList>
    </citation>
    <scope>NUCLEOTIDE SEQUENCE [LARGE SCALE GENOMIC DNA]</scope>
    <source>
        <strain evidence="12 13">MS-2</strain>
    </source>
</reference>
<evidence type="ECO:0008006" key="14">
    <source>
        <dbReference type="Google" id="ProtNLM"/>
    </source>
</evidence>
<keyword evidence="11" id="KW-0472">Membrane</keyword>
<evidence type="ECO:0000256" key="6">
    <source>
        <dbReference type="ARBA" id="ARBA00022723"/>
    </source>
</evidence>
<keyword evidence="4" id="KW-0349">Heme</keyword>
<keyword evidence="7" id="KW-1133">Transmembrane helix</keyword>
<comment type="similarity">
    <text evidence="3">Belongs to the cytochrome P450 family.</text>
</comment>
<comment type="caution">
    <text evidence="12">The sequence shown here is derived from an EMBL/GenBank/DDBJ whole genome shotgun (WGS) entry which is preliminary data.</text>
</comment>
<dbReference type="InterPro" id="IPR001128">
    <property type="entry name" value="Cyt_P450"/>
</dbReference>
<dbReference type="Pfam" id="PF00067">
    <property type="entry name" value="p450"/>
    <property type="match status" value="1"/>
</dbReference>
<keyword evidence="9" id="KW-0408">Iron</keyword>
<evidence type="ECO:0000256" key="4">
    <source>
        <dbReference type="ARBA" id="ARBA00022617"/>
    </source>
</evidence>
<accession>A0ABR2ZJM5</accession>
<keyword evidence="8" id="KW-0560">Oxidoreductase</keyword>
<proteinExistence type="inferred from homology"/>
<protein>
    <recommendedName>
        <fullName evidence="14">Cytochrome P450</fullName>
    </recommendedName>
</protein>
<organism evidence="12 13">
    <name type="scientific">Marasmius tenuissimus</name>
    <dbReference type="NCBI Taxonomy" id="585030"/>
    <lineage>
        <taxon>Eukaryota</taxon>
        <taxon>Fungi</taxon>
        <taxon>Dikarya</taxon>
        <taxon>Basidiomycota</taxon>
        <taxon>Agaricomycotina</taxon>
        <taxon>Agaricomycetes</taxon>
        <taxon>Agaricomycetidae</taxon>
        <taxon>Agaricales</taxon>
        <taxon>Marasmiineae</taxon>
        <taxon>Marasmiaceae</taxon>
        <taxon>Marasmius</taxon>
    </lineage>
</organism>
<evidence type="ECO:0000256" key="2">
    <source>
        <dbReference type="ARBA" id="ARBA00004167"/>
    </source>
</evidence>
<keyword evidence="13" id="KW-1185">Reference proteome</keyword>
<evidence type="ECO:0000256" key="10">
    <source>
        <dbReference type="ARBA" id="ARBA00023033"/>
    </source>
</evidence>
<evidence type="ECO:0000256" key="7">
    <source>
        <dbReference type="ARBA" id="ARBA00022989"/>
    </source>
</evidence>
<name>A0ABR2ZJM5_9AGAR</name>
<evidence type="ECO:0000256" key="11">
    <source>
        <dbReference type="ARBA" id="ARBA00023136"/>
    </source>
</evidence>
<evidence type="ECO:0000256" key="1">
    <source>
        <dbReference type="ARBA" id="ARBA00001971"/>
    </source>
</evidence>
<evidence type="ECO:0000256" key="9">
    <source>
        <dbReference type="ARBA" id="ARBA00023004"/>
    </source>
</evidence>
<sequence length="203" mass="22788">MLAHPEVQDKCQQELDTVVGRQRMPKFSDLEDLPYIRATAREVLRWRTPAPIGGCLYLKDDWYGGYYIPKGTLVISNIWAMNRDKDVYGVDADEFKPERHLGSDGKLKPSPPDTKRLRGQVGLGFRRHIANSFLLINIANILWAANISPEKDARGNEVSPDISDTATVNDGIIAKPLPFKCSITPRFPGVIEVVNGIKQVFEK</sequence>
<dbReference type="InterPro" id="IPR050364">
    <property type="entry name" value="Cytochrome_P450_fung"/>
</dbReference>
<comment type="subcellular location">
    <subcellularLocation>
        <location evidence="2">Membrane</location>
        <topology evidence="2">Single-pass membrane protein</topology>
    </subcellularLocation>
</comment>
<dbReference type="PANTHER" id="PTHR46300:SF2">
    <property type="entry name" value="CYTOCHROME P450 MONOOXYGENASE ALNH-RELATED"/>
    <property type="match status" value="1"/>
</dbReference>
<comment type="cofactor">
    <cofactor evidence="1">
        <name>heme</name>
        <dbReference type="ChEBI" id="CHEBI:30413"/>
    </cofactor>
</comment>
<evidence type="ECO:0000313" key="12">
    <source>
        <dbReference type="EMBL" id="KAL0061169.1"/>
    </source>
</evidence>
<keyword evidence="5" id="KW-0812">Transmembrane</keyword>
<dbReference type="Proteomes" id="UP001437256">
    <property type="component" value="Unassembled WGS sequence"/>
</dbReference>
<keyword evidence="6" id="KW-0479">Metal-binding</keyword>
<gene>
    <name evidence="12" type="ORF">AAF712_012039</name>
</gene>
<evidence type="ECO:0000256" key="8">
    <source>
        <dbReference type="ARBA" id="ARBA00023002"/>
    </source>
</evidence>
<evidence type="ECO:0000313" key="13">
    <source>
        <dbReference type="Proteomes" id="UP001437256"/>
    </source>
</evidence>
<evidence type="ECO:0000256" key="3">
    <source>
        <dbReference type="ARBA" id="ARBA00010617"/>
    </source>
</evidence>